<evidence type="ECO:0000313" key="3">
    <source>
        <dbReference type="Proteomes" id="UP000009183"/>
    </source>
</evidence>
<dbReference type="InterPro" id="IPR055081">
    <property type="entry name" value="NLP1-9_GAF"/>
</dbReference>
<dbReference type="PANTHER" id="PTHR32002:SF44">
    <property type="entry name" value="PROTEIN NLP4"/>
    <property type="match status" value="1"/>
</dbReference>
<dbReference type="Proteomes" id="UP000009183">
    <property type="component" value="Chromosome 18"/>
</dbReference>
<dbReference type="STRING" id="29760.F6I6T1"/>
<dbReference type="AlphaFoldDB" id="F6I6T1"/>
<proteinExistence type="predicted"/>
<feature type="domain" description="NLP1-9 GAF" evidence="1">
    <location>
        <begin position="44"/>
        <end position="148"/>
    </location>
</feature>
<keyword evidence="3" id="KW-1185">Reference proteome</keyword>
<dbReference type="GO" id="GO:0003700">
    <property type="term" value="F:DNA-binding transcription factor activity"/>
    <property type="evidence" value="ECO:0007669"/>
    <property type="project" value="InterPro"/>
</dbReference>
<evidence type="ECO:0000259" key="1">
    <source>
        <dbReference type="Pfam" id="PF22922"/>
    </source>
</evidence>
<name>F6I6T1_VITVI</name>
<gene>
    <name evidence="2" type="ordered locus">VIT_18s0122g01310</name>
</gene>
<sequence>MPLVRALHFLSIIIHDHIEKQDPSTNMHPPLAQTGGKSLVRFRACNEFYQAALPEILEVLTSACGTHELPLAQTWVPCIQQGKGGSRHTDENYATVDSAYCVADPRTQGFLEACSGHHLLKGQGVAGRAFTTNEPYFSADIASFSKTQ</sequence>
<dbReference type="Pfam" id="PF22922">
    <property type="entry name" value="GAF_NLP"/>
    <property type="match status" value="1"/>
</dbReference>
<dbReference type="InterPro" id="IPR045012">
    <property type="entry name" value="NLP"/>
</dbReference>
<dbReference type="EMBL" id="FN596759">
    <property type="protein sequence ID" value="CCB62649.1"/>
    <property type="molecule type" value="Genomic_DNA"/>
</dbReference>
<dbReference type="InParanoid" id="F6I6T1"/>
<protein>
    <recommendedName>
        <fullName evidence="1">NLP1-9 GAF domain-containing protein</fullName>
    </recommendedName>
</protein>
<accession>F6I6T1</accession>
<reference evidence="3" key="1">
    <citation type="journal article" date="2007" name="Nature">
        <title>The grapevine genome sequence suggests ancestral hexaploidization in major angiosperm phyla.</title>
        <authorList>
            <consortium name="The French-Italian Public Consortium for Grapevine Genome Characterization."/>
            <person name="Jaillon O."/>
            <person name="Aury J.-M."/>
            <person name="Noel B."/>
            <person name="Policriti A."/>
            <person name="Clepet C."/>
            <person name="Casagrande A."/>
            <person name="Choisne N."/>
            <person name="Aubourg S."/>
            <person name="Vitulo N."/>
            <person name="Jubin C."/>
            <person name="Vezzi A."/>
            <person name="Legeai F."/>
            <person name="Hugueney P."/>
            <person name="Dasilva C."/>
            <person name="Horner D."/>
            <person name="Mica E."/>
            <person name="Jublot D."/>
            <person name="Poulain J."/>
            <person name="Bruyere C."/>
            <person name="Billault A."/>
            <person name="Segurens B."/>
            <person name="Gouyvenoux M."/>
            <person name="Ugarte E."/>
            <person name="Cattonaro F."/>
            <person name="Anthouard V."/>
            <person name="Vico V."/>
            <person name="Del Fabbro C."/>
            <person name="Alaux M."/>
            <person name="Di Gaspero G."/>
            <person name="Dumas V."/>
            <person name="Felice N."/>
            <person name="Paillard S."/>
            <person name="Juman I."/>
            <person name="Moroldo M."/>
            <person name="Scalabrin S."/>
            <person name="Canaguier A."/>
            <person name="Le Clainche I."/>
            <person name="Malacrida G."/>
            <person name="Durand E."/>
            <person name="Pesole G."/>
            <person name="Laucou V."/>
            <person name="Chatelet P."/>
            <person name="Merdinoglu D."/>
            <person name="Delledonne M."/>
            <person name="Pezzotti M."/>
            <person name="Lecharny A."/>
            <person name="Scarpelli C."/>
            <person name="Artiguenave F."/>
            <person name="Pe M.E."/>
            <person name="Valle G."/>
            <person name="Morgante M."/>
            <person name="Caboche M."/>
            <person name="Adam-Blondon A.-F."/>
            <person name="Weissenbach J."/>
            <person name="Quetier F."/>
            <person name="Wincker P."/>
        </authorList>
    </citation>
    <scope>NUCLEOTIDE SEQUENCE [LARGE SCALE GENOMIC DNA]</scope>
    <source>
        <strain evidence="3">cv. Pinot noir / PN40024</strain>
    </source>
</reference>
<dbReference type="PANTHER" id="PTHR32002">
    <property type="entry name" value="PROTEIN NLP8"/>
    <property type="match status" value="1"/>
</dbReference>
<evidence type="ECO:0000313" key="2">
    <source>
        <dbReference type="EMBL" id="CCB62649.1"/>
    </source>
</evidence>
<dbReference type="HOGENOM" id="CLU_1762100_0_0_1"/>
<dbReference type="PaxDb" id="29760-VIT_18s0122g01310.t01"/>
<organism evidence="2 3">
    <name type="scientific">Vitis vinifera</name>
    <name type="common">Grape</name>
    <dbReference type="NCBI Taxonomy" id="29760"/>
    <lineage>
        <taxon>Eukaryota</taxon>
        <taxon>Viridiplantae</taxon>
        <taxon>Streptophyta</taxon>
        <taxon>Embryophyta</taxon>
        <taxon>Tracheophyta</taxon>
        <taxon>Spermatophyta</taxon>
        <taxon>Magnoliopsida</taxon>
        <taxon>eudicotyledons</taxon>
        <taxon>Gunneridae</taxon>
        <taxon>Pentapetalae</taxon>
        <taxon>rosids</taxon>
        <taxon>Vitales</taxon>
        <taxon>Vitaceae</taxon>
        <taxon>Viteae</taxon>
        <taxon>Vitis</taxon>
    </lineage>
</organism>
<dbReference type="OrthoDB" id="1718002at2759"/>
<dbReference type="eggNOG" id="ENOG502QQ6H">
    <property type="taxonomic scope" value="Eukaryota"/>
</dbReference>